<dbReference type="Gene3D" id="3.40.190.150">
    <property type="entry name" value="Bordetella uptake gene, domain 1"/>
    <property type="match status" value="1"/>
</dbReference>
<evidence type="ECO:0000256" key="2">
    <source>
        <dbReference type="SAM" id="SignalP"/>
    </source>
</evidence>
<dbReference type="PANTHER" id="PTHR42928">
    <property type="entry name" value="TRICARBOXYLATE-BINDING PROTEIN"/>
    <property type="match status" value="1"/>
</dbReference>
<dbReference type="CDD" id="cd07012">
    <property type="entry name" value="PBP2_Bug_TTT"/>
    <property type="match status" value="1"/>
</dbReference>
<name>A0A261VYM9_9BORD</name>
<dbReference type="Gene3D" id="3.40.190.10">
    <property type="entry name" value="Periplasmic binding protein-like II"/>
    <property type="match status" value="1"/>
</dbReference>
<organism evidence="3 4">
    <name type="scientific">Bordetella genomosp. 2</name>
    <dbReference type="NCBI Taxonomy" id="1983456"/>
    <lineage>
        <taxon>Bacteria</taxon>
        <taxon>Pseudomonadati</taxon>
        <taxon>Pseudomonadota</taxon>
        <taxon>Betaproteobacteria</taxon>
        <taxon>Burkholderiales</taxon>
        <taxon>Alcaligenaceae</taxon>
        <taxon>Bordetella</taxon>
    </lineage>
</organism>
<evidence type="ECO:0000313" key="4">
    <source>
        <dbReference type="Proteomes" id="UP000215633"/>
    </source>
</evidence>
<keyword evidence="2" id="KW-0732">Signal</keyword>
<protein>
    <recommendedName>
        <fullName evidence="5">Receptor</fullName>
    </recommendedName>
</protein>
<evidence type="ECO:0000256" key="1">
    <source>
        <dbReference type="ARBA" id="ARBA00006987"/>
    </source>
</evidence>
<evidence type="ECO:0000313" key="3">
    <source>
        <dbReference type="EMBL" id="OZI79218.1"/>
    </source>
</evidence>
<feature type="chain" id="PRO_5012514887" description="Receptor" evidence="2">
    <location>
        <begin position="27"/>
        <end position="319"/>
    </location>
</feature>
<dbReference type="Proteomes" id="UP000215633">
    <property type="component" value="Unassembled WGS sequence"/>
</dbReference>
<keyword evidence="4" id="KW-1185">Reference proteome</keyword>
<proteinExistence type="inferred from homology"/>
<accession>A0A261VYM9</accession>
<comment type="similarity">
    <text evidence="1">Belongs to the UPF0065 (bug) family.</text>
</comment>
<reference evidence="4" key="1">
    <citation type="submission" date="2017-05" db="EMBL/GenBank/DDBJ databases">
        <title>Complete and WGS of Bordetella genogroups.</title>
        <authorList>
            <person name="Spilker T."/>
            <person name="Lipuma J."/>
        </authorList>
    </citation>
    <scope>NUCLEOTIDE SEQUENCE [LARGE SCALE GENOMIC DNA]</scope>
    <source>
        <strain evidence="4">AU8256</strain>
    </source>
</reference>
<dbReference type="InterPro" id="IPR005064">
    <property type="entry name" value="BUG"/>
</dbReference>
<dbReference type="Pfam" id="PF03401">
    <property type="entry name" value="TctC"/>
    <property type="match status" value="1"/>
</dbReference>
<dbReference type="PIRSF" id="PIRSF017082">
    <property type="entry name" value="YflP"/>
    <property type="match status" value="1"/>
</dbReference>
<dbReference type="EMBL" id="NEVT01000003">
    <property type="protein sequence ID" value="OZI79218.1"/>
    <property type="molecule type" value="Genomic_DNA"/>
</dbReference>
<feature type="signal peptide" evidence="2">
    <location>
        <begin position="1"/>
        <end position="26"/>
    </location>
</feature>
<sequence>MFKLRNLFAGLAVGLASLGAAAPAWAWPDRPVELIVGFAPGGGTDLTARALAVFLEKELGGSVVVVNKPGASSAIALSYVARAKPDGYTLAMTNMPGLVSLPIERQPGFAADDFTYLANLVRDPSAFSVAMDSPYRTLGELVAAAREKPGLISYGSTGVGTDDHLAMVLFQGLTGTTLNHVPYNGAGPLRTAVLGGHTVIGGINLGEAMPYHGQNMRILAQASAQRSPLAPDVPTFKEQGVDLVFASERGIVAPRGLPPDIEQKLAGALERVAADPAFRRQMAQQFTEMDYLPGPAWRARLQQDDARLRAIWARTPWVE</sequence>
<dbReference type="RefSeq" id="WP_094805857.1">
    <property type="nucleotide sequence ID" value="NZ_NEVT01000003.1"/>
</dbReference>
<evidence type="ECO:0008006" key="5">
    <source>
        <dbReference type="Google" id="ProtNLM"/>
    </source>
</evidence>
<gene>
    <name evidence="3" type="ORF">CAL24_04585</name>
</gene>
<dbReference type="AlphaFoldDB" id="A0A261VYM9"/>
<comment type="caution">
    <text evidence="3">The sequence shown here is derived from an EMBL/GenBank/DDBJ whole genome shotgun (WGS) entry which is preliminary data.</text>
</comment>
<dbReference type="InterPro" id="IPR042100">
    <property type="entry name" value="Bug_dom1"/>
</dbReference>
<dbReference type="PANTHER" id="PTHR42928:SF5">
    <property type="entry name" value="BLR1237 PROTEIN"/>
    <property type="match status" value="1"/>
</dbReference>